<reference evidence="2 3" key="1">
    <citation type="submission" date="2019-04" db="EMBL/GenBank/DDBJ databases">
        <authorList>
            <person name="Van Vliet M D."/>
        </authorList>
    </citation>
    <scope>NUCLEOTIDE SEQUENCE [LARGE SCALE GENOMIC DNA]</scope>
    <source>
        <strain evidence="2 3">F1</strain>
    </source>
</reference>
<dbReference type="RefSeq" id="WP_168441988.1">
    <property type="nucleotide sequence ID" value="NZ_CAAHFG010000001.1"/>
</dbReference>
<keyword evidence="3" id="KW-1185">Reference proteome</keyword>
<dbReference type="AlphaFoldDB" id="A0A6C2TZA4"/>
<dbReference type="Pfam" id="PF15892">
    <property type="entry name" value="BNR_4"/>
    <property type="match status" value="1"/>
</dbReference>
<accession>A0A6C2TZA4</accession>
<sequence>MVLGASVCQAAEVELLQSTIVDDNALNFSSSAATFNRNVNGRTYQRFPMATFKGYQYATYYNGDRHVCLARRKLPDGAWEVIRFTDYTISVSDSHNVVSVGICQKDGTIHLMFDHHKDDLNYRVSNIGVASNPESVTWSTALFSSITDNLGSVGSITQLTYPTFFNAPNGNLMLYYRYGGSGSGDGMIQEYNGTTHDWTTGLGKFISRSGSYSGAYSSTSRNPYINGISYGGNRLHVSWGWRETSTTSASNHDLNYAYSDDDGRTWRNNAGTQIGTTGSSFISINSPGLIVAPIPQNIGLSNQYTHYAFPDGSCHVMVEHNNVYQHYWRNAAGTWSQGTLSFDGSRPKLCGDDDGNLFLAYADGGNPRIAKGVPNAGQTAWSWSQVYTESGTTEGGEGQIDYSRWESDRILSFYGQEEPPNTGEAPSPLHVFDYKVSGKAILPVPENGAAVLDVGLALEWTAGIDATAHRVYLGTSESAVASATTGSPEYKGEQPGTVFSPSPSLSSLGTYYWRIDEVQADSTVIPGMVWAFSLIPVGGTVTQVVDQGTWNAASTWDPAIAPMAGIDYETSMQLRSPSTSATFAGDMLTVLQGGELALRNIGAHVVVVPDLVLDGGNIRASTGLDVTSTLAGSINVLTNAALVGYWNTTGVRNLRILSNIGGSAELRSTSSNIASTHTLFIDNPGNSFSGAWISERGTIEFASAGAVGSADIDVRANGSVAIMGNWDGLAVGAALTVADSASATVDFGSNRWTVANLAIGSTSVGTGSVYTASELNALGAAVFAGSGSIQVGVLSPPPPGVLIAGWDGWDSDTAPGASYTASDITATATASAVGGTESWSTTDTSTDPGRGSSGDTTWGNHAGPPAASATTDVHGANFTLTNGKTDGEITLTINNTGTEDFELGAFHFDAVAFRPNAARTYALNVLAGSDISVGNVFTSPNDAITSLNGGLEGHDQHDDIEIYLNVLADNVLEAGGTVIFQLEFSSGTGDGGGHHLFVDNVGISLVGGSEPADPPVLEYNFSNGNMVFTWSDNRFKVQSRTNLVNGTWHDIPGGTVPPVSVAPTNGADFFRLIEQ</sequence>
<organism evidence="2 3">
    <name type="scientific">Pontiella desulfatans</name>
    <dbReference type="NCBI Taxonomy" id="2750659"/>
    <lineage>
        <taxon>Bacteria</taxon>
        <taxon>Pseudomonadati</taxon>
        <taxon>Kiritimatiellota</taxon>
        <taxon>Kiritimatiellia</taxon>
        <taxon>Kiritimatiellales</taxon>
        <taxon>Pontiellaceae</taxon>
        <taxon>Pontiella</taxon>
    </lineage>
</organism>
<proteinExistence type="predicted"/>
<evidence type="ECO:0000313" key="2">
    <source>
        <dbReference type="EMBL" id="VGO12516.1"/>
    </source>
</evidence>
<dbReference type="EMBL" id="CAAHFG010000001">
    <property type="protein sequence ID" value="VGO12516.1"/>
    <property type="molecule type" value="Genomic_DNA"/>
</dbReference>
<evidence type="ECO:0000256" key="1">
    <source>
        <dbReference type="SAM" id="MobiDB-lite"/>
    </source>
</evidence>
<gene>
    <name evidence="2" type="ORF">PDESU_01069</name>
</gene>
<feature type="region of interest" description="Disordered" evidence="1">
    <location>
        <begin position="832"/>
        <end position="872"/>
    </location>
</feature>
<evidence type="ECO:0000313" key="3">
    <source>
        <dbReference type="Proteomes" id="UP000366872"/>
    </source>
</evidence>
<protein>
    <submittedName>
        <fullName evidence="2">Uncharacterized protein</fullName>
    </submittedName>
</protein>
<name>A0A6C2TZA4_PONDE</name>
<dbReference type="Proteomes" id="UP000366872">
    <property type="component" value="Unassembled WGS sequence"/>
</dbReference>
<feature type="compositionally biased region" description="Low complexity" evidence="1">
    <location>
        <begin position="832"/>
        <end position="847"/>
    </location>
</feature>